<keyword evidence="6" id="KW-1003">Cell membrane</keyword>
<dbReference type="InterPro" id="IPR047817">
    <property type="entry name" value="ABC2_TM_bact-type"/>
</dbReference>
<dbReference type="Proteomes" id="UP000308121">
    <property type="component" value="Unassembled WGS sequence"/>
</dbReference>
<keyword evidence="6" id="KW-0813">Transport</keyword>
<sequence>MTAPTAADALDRAAPAGRRVRAQARFETLAVLRNGEQLLVTLIIPVVALIALGRGSFLDIGVGDAERIDVVTPGVLGLAVMAGSLTSQAIATAFDRRNGVLRLLATTPLGRGGLLAGKALAVLAVAALQVVVVSVTGLALGWRPEPAGLPGAVLALLLGVAAFTALALLLAGTLRAEAVLAVANLLLVVLAVVGGLVLPVADLPGWWASVAEWLPPGALGEALRGSLVDGAFPAAHLAALAAWALVLAAAVRRWFRWSS</sequence>
<evidence type="ECO:0000256" key="3">
    <source>
        <dbReference type="ARBA" id="ARBA00022989"/>
    </source>
</evidence>
<dbReference type="GO" id="GO:0046677">
    <property type="term" value="P:response to antibiotic"/>
    <property type="evidence" value="ECO:0007669"/>
    <property type="project" value="UniProtKB-KW"/>
</dbReference>
<comment type="similarity">
    <text evidence="6">Belongs to the ABC-2 integral membrane protein family.</text>
</comment>
<evidence type="ECO:0000259" key="7">
    <source>
        <dbReference type="PROSITE" id="PS51012"/>
    </source>
</evidence>
<dbReference type="InterPro" id="IPR051784">
    <property type="entry name" value="Nod_factor_ABC_transporter"/>
</dbReference>
<dbReference type="PANTHER" id="PTHR43229">
    <property type="entry name" value="NODULATION PROTEIN J"/>
    <property type="match status" value="1"/>
</dbReference>
<dbReference type="InterPro" id="IPR013525">
    <property type="entry name" value="ABC2_TM"/>
</dbReference>
<evidence type="ECO:0000256" key="1">
    <source>
        <dbReference type="ARBA" id="ARBA00004141"/>
    </source>
</evidence>
<dbReference type="PIRSF" id="PIRSF006648">
    <property type="entry name" value="DrrB"/>
    <property type="match status" value="1"/>
</dbReference>
<protein>
    <recommendedName>
        <fullName evidence="6">Transport permease protein</fullName>
    </recommendedName>
</protein>
<comment type="subcellular location">
    <subcellularLocation>
        <location evidence="6">Cell membrane</location>
        <topology evidence="6">Multi-pass membrane protein</topology>
    </subcellularLocation>
    <subcellularLocation>
        <location evidence="1">Membrane</location>
        <topology evidence="1">Multi-pass membrane protein</topology>
    </subcellularLocation>
</comment>
<feature type="domain" description="ABC transmembrane type-2" evidence="7">
    <location>
        <begin position="36"/>
        <end position="258"/>
    </location>
</feature>
<keyword evidence="3 6" id="KW-1133">Transmembrane helix</keyword>
<reference evidence="8 9" key="1">
    <citation type="submission" date="2019-05" db="EMBL/GenBank/DDBJ databases">
        <title>Genome sequence of Cellulomonas hominis strain CS1.</title>
        <authorList>
            <person name="Belmont J."/>
            <person name="Maclea K.S."/>
        </authorList>
    </citation>
    <scope>NUCLEOTIDE SEQUENCE [LARGE SCALE GENOMIC DNA]</scope>
    <source>
        <strain evidence="8 9">CS1</strain>
    </source>
</reference>
<keyword evidence="4 6" id="KW-0472">Membrane</keyword>
<dbReference type="InterPro" id="IPR000412">
    <property type="entry name" value="ABC_2_transport"/>
</dbReference>
<dbReference type="PROSITE" id="PS51012">
    <property type="entry name" value="ABC_TM2"/>
    <property type="match status" value="1"/>
</dbReference>
<keyword evidence="2 6" id="KW-0812">Transmembrane</keyword>
<keyword evidence="5" id="KW-0046">Antibiotic resistance</keyword>
<feature type="transmembrane region" description="Helical" evidence="6">
    <location>
        <begin position="115"/>
        <end position="140"/>
    </location>
</feature>
<dbReference type="EMBL" id="SZYE01000027">
    <property type="protein sequence ID" value="TKR24753.1"/>
    <property type="molecule type" value="Genomic_DNA"/>
</dbReference>
<dbReference type="AlphaFoldDB" id="A0A7Z8NRE2"/>
<evidence type="ECO:0000256" key="5">
    <source>
        <dbReference type="ARBA" id="ARBA00023251"/>
    </source>
</evidence>
<evidence type="ECO:0000313" key="9">
    <source>
        <dbReference type="Proteomes" id="UP000308121"/>
    </source>
</evidence>
<feature type="transmembrane region" description="Helical" evidence="6">
    <location>
        <begin position="38"/>
        <end position="58"/>
    </location>
</feature>
<proteinExistence type="inferred from homology"/>
<feature type="transmembrane region" description="Helical" evidence="6">
    <location>
        <begin position="152"/>
        <end position="171"/>
    </location>
</feature>
<comment type="caution">
    <text evidence="8">The sequence shown here is derived from an EMBL/GenBank/DDBJ whole genome shotgun (WGS) entry which is preliminary data.</text>
</comment>
<feature type="transmembrane region" description="Helical" evidence="6">
    <location>
        <begin position="70"/>
        <end position="94"/>
    </location>
</feature>
<dbReference type="Pfam" id="PF01061">
    <property type="entry name" value="ABC2_membrane"/>
    <property type="match status" value="1"/>
</dbReference>
<feature type="transmembrane region" description="Helical" evidence="6">
    <location>
        <begin position="178"/>
        <end position="201"/>
    </location>
</feature>
<dbReference type="PANTHER" id="PTHR43229:SF2">
    <property type="entry name" value="NODULATION PROTEIN J"/>
    <property type="match status" value="1"/>
</dbReference>
<dbReference type="OrthoDB" id="160207at2"/>
<dbReference type="GO" id="GO:0140359">
    <property type="term" value="F:ABC-type transporter activity"/>
    <property type="evidence" value="ECO:0007669"/>
    <property type="project" value="InterPro"/>
</dbReference>
<feature type="transmembrane region" description="Helical" evidence="6">
    <location>
        <begin position="231"/>
        <end position="251"/>
    </location>
</feature>
<accession>A0A7Z8NRE2</accession>
<evidence type="ECO:0000256" key="4">
    <source>
        <dbReference type="ARBA" id="ARBA00023136"/>
    </source>
</evidence>
<gene>
    <name evidence="8" type="ORF">FA014_05660</name>
</gene>
<evidence type="ECO:0000256" key="2">
    <source>
        <dbReference type="ARBA" id="ARBA00022692"/>
    </source>
</evidence>
<name>A0A7Z8NRE2_9CELL</name>
<dbReference type="GO" id="GO:0043190">
    <property type="term" value="C:ATP-binding cassette (ABC) transporter complex"/>
    <property type="evidence" value="ECO:0007669"/>
    <property type="project" value="InterPro"/>
</dbReference>
<organism evidence="8 9">
    <name type="scientific">Cellulomonas hominis</name>
    <dbReference type="NCBI Taxonomy" id="156981"/>
    <lineage>
        <taxon>Bacteria</taxon>
        <taxon>Bacillati</taxon>
        <taxon>Actinomycetota</taxon>
        <taxon>Actinomycetes</taxon>
        <taxon>Micrococcales</taxon>
        <taxon>Cellulomonadaceae</taxon>
        <taxon>Cellulomonas</taxon>
    </lineage>
</organism>
<evidence type="ECO:0000313" key="8">
    <source>
        <dbReference type="EMBL" id="TKR24753.1"/>
    </source>
</evidence>
<evidence type="ECO:0000256" key="6">
    <source>
        <dbReference type="RuleBase" id="RU361157"/>
    </source>
</evidence>
<dbReference type="RefSeq" id="WP_154728732.1">
    <property type="nucleotide sequence ID" value="NZ_SZYE01000027.1"/>
</dbReference>